<dbReference type="Pfam" id="PF12392">
    <property type="entry name" value="DUF3656"/>
    <property type="match status" value="1"/>
</dbReference>
<dbReference type="EMBL" id="JADIND010000022">
    <property type="protein sequence ID" value="MBO8429949.1"/>
    <property type="molecule type" value="Genomic_DNA"/>
</dbReference>
<dbReference type="PROSITE" id="PS01276">
    <property type="entry name" value="PEPTIDASE_U32"/>
    <property type="match status" value="1"/>
</dbReference>
<organism evidence="2 3">
    <name type="scientific">Candidatus Scatousia excrementipullorum</name>
    <dbReference type="NCBI Taxonomy" id="2840936"/>
    <lineage>
        <taxon>Bacteria</taxon>
        <taxon>Candidatus Scatousia</taxon>
    </lineage>
</organism>
<dbReference type="SUPFAM" id="SSF51366">
    <property type="entry name" value="Ribulose-phoshate binding barrel"/>
    <property type="match status" value="1"/>
</dbReference>
<dbReference type="InterPro" id="IPR020988">
    <property type="entry name" value="Pept_U32_collagenase"/>
</dbReference>
<accession>A0A9D9GYZ1</accession>
<dbReference type="Proteomes" id="UP000823632">
    <property type="component" value="Unassembled WGS sequence"/>
</dbReference>
<sequence length="586" mass="66946">MKRVELLAPAKDKETAIAAINCGADAVYIGASDFGARRAVPNSLDDIKDVVDYAHKFYARVHVTINTILTDDEIEKAVELIKKLYSIGVDAIIVQDTGILEMASEGKLPPISLHMSTQCDNRTLEKAMFFDKIGVSRIILARELSISEIENICKNVSCEVETFIHGALCVSYSGQCYLSYSIGGRSANRGECAQPCRKKYSLVDDRGNFIAKDKYLLNLKDFNASKHLEKLINAGIKSFKIEGRLKDINYVKNVVAFYTKEIEKFAAKTSSGKIFLDFEPDLHRTFNRGFTDYFLDGRKKCFNFDSPKSTGERLGKVEKTGKDFFVLNANVSLQDGLCWIENGIQDGCLVNRIEGKKIFPNKKINLKAGTVIYRNQDVEFEKLLKNSKTKRRIAVNFVFENNMLYVTDEDGNSVGVEIPNIEPPKNPDKMKEIFLSQLQKTGESDFYVNSINVKSNLPFLPVSKINEIRRDIFDKLMKERLKNYPKELQKPLKYTDFPLHEVDYRANIHNCQAKKFYNRCHSKVCENSLESTKDFRGKCLMQTKHCLKYAFDMCKSPKKLFLIDEKGKKYPLKFDCKNCMMMIFHD</sequence>
<dbReference type="PANTHER" id="PTHR30217:SF10">
    <property type="entry name" value="23S RRNA 5-HYDROXYCYTIDINE C2501 SYNTHASE"/>
    <property type="match status" value="1"/>
</dbReference>
<comment type="caution">
    <text evidence="2">The sequence shown here is derived from an EMBL/GenBank/DDBJ whole genome shotgun (WGS) entry which is preliminary data.</text>
</comment>
<reference evidence="2" key="2">
    <citation type="journal article" date="2021" name="PeerJ">
        <title>Extensive microbial diversity within the chicken gut microbiome revealed by metagenomics and culture.</title>
        <authorList>
            <person name="Gilroy R."/>
            <person name="Ravi A."/>
            <person name="Getino M."/>
            <person name="Pursley I."/>
            <person name="Horton D.L."/>
            <person name="Alikhan N.F."/>
            <person name="Baker D."/>
            <person name="Gharbi K."/>
            <person name="Hall N."/>
            <person name="Watson M."/>
            <person name="Adriaenssens E.M."/>
            <person name="Foster-Nyarko E."/>
            <person name="Jarju S."/>
            <person name="Secka A."/>
            <person name="Antonio M."/>
            <person name="Oren A."/>
            <person name="Chaudhuri R.R."/>
            <person name="La Ragione R."/>
            <person name="Hildebrand F."/>
            <person name="Pallen M.J."/>
        </authorList>
    </citation>
    <scope>NUCLEOTIDE SEQUENCE</scope>
    <source>
        <strain evidence="2">10192</strain>
    </source>
</reference>
<dbReference type="PANTHER" id="PTHR30217">
    <property type="entry name" value="PEPTIDASE U32 FAMILY"/>
    <property type="match status" value="1"/>
</dbReference>
<dbReference type="Pfam" id="PF01136">
    <property type="entry name" value="Peptidase_U32"/>
    <property type="match status" value="1"/>
</dbReference>
<dbReference type="InterPro" id="IPR013785">
    <property type="entry name" value="Aldolase_TIM"/>
</dbReference>
<reference evidence="2" key="1">
    <citation type="submission" date="2020-10" db="EMBL/GenBank/DDBJ databases">
        <authorList>
            <person name="Gilroy R."/>
        </authorList>
    </citation>
    <scope>NUCLEOTIDE SEQUENCE</scope>
    <source>
        <strain evidence="2">10192</strain>
    </source>
</reference>
<feature type="domain" description="Peptidase U32 collagenase" evidence="1">
    <location>
        <begin position="372"/>
        <end position="481"/>
    </location>
</feature>
<dbReference type="AlphaFoldDB" id="A0A9D9GYZ1"/>
<proteinExistence type="predicted"/>
<name>A0A9D9GYZ1_9BACT</name>
<evidence type="ECO:0000313" key="2">
    <source>
        <dbReference type="EMBL" id="MBO8429949.1"/>
    </source>
</evidence>
<protein>
    <submittedName>
        <fullName evidence="2">U32 family peptidase</fullName>
    </submittedName>
</protein>
<dbReference type="InterPro" id="IPR051454">
    <property type="entry name" value="RNA/ubiquinone_mod_enzymes"/>
</dbReference>
<dbReference type="InterPro" id="IPR001539">
    <property type="entry name" value="Peptidase_U32"/>
</dbReference>
<dbReference type="Gene3D" id="3.20.20.70">
    <property type="entry name" value="Aldolase class I"/>
    <property type="match status" value="1"/>
</dbReference>
<evidence type="ECO:0000313" key="3">
    <source>
        <dbReference type="Proteomes" id="UP000823632"/>
    </source>
</evidence>
<dbReference type="InterPro" id="IPR011060">
    <property type="entry name" value="RibuloseP-bd_barrel"/>
</dbReference>
<evidence type="ECO:0000259" key="1">
    <source>
        <dbReference type="Pfam" id="PF12392"/>
    </source>
</evidence>
<gene>
    <name evidence="2" type="ORF">IAC76_01040</name>
</gene>